<dbReference type="RefSeq" id="WP_184161317.1">
    <property type="nucleotide sequence ID" value="NZ_JACHLD010000003.1"/>
</dbReference>
<organism evidence="1 2">
    <name type="scientific">Flavobacterium nitrogenifigens</name>
    <dbReference type="NCBI Taxonomy" id="1617283"/>
    <lineage>
        <taxon>Bacteria</taxon>
        <taxon>Pseudomonadati</taxon>
        <taxon>Bacteroidota</taxon>
        <taxon>Flavobacteriia</taxon>
        <taxon>Flavobacteriales</taxon>
        <taxon>Flavobacteriaceae</taxon>
        <taxon>Flavobacterium</taxon>
    </lineage>
</organism>
<dbReference type="Proteomes" id="UP000561681">
    <property type="component" value="Unassembled WGS sequence"/>
</dbReference>
<keyword evidence="2" id="KW-1185">Reference proteome</keyword>
<reference evidence="1 2" key="1">
    <citation type="submission" date="2020-08" db="EMBL/GenBank/DDBJ databases">
        <title>Functional genomics of gut bacteria from endangered species of beetles.</title>
        <authorList>
            <person name="Carlos-Shanley C."/>
        </authorList>
    </citation>
    <scope>NUCLEOTIDE SEQUENCE [LARGE SCALE GENOMIC DNA]</scope>
    <source>
        <strain evidence="1 2">S00142</strain>
    </source>
</reference>
<sequence>MSLRNLYKGLKIIETIQNYSLSGIFNIEENTRESSSRYYYQEESFWKSVMQNPEQFWGKEIDLYNFVVSEWVARVPGLYWTERSQNIRTNLDSHITFKSREYTEFNPPGKSKKVLGGIGTLLLPTTEQGTVLMSVSSSSNASTGVPILVFSEVLSQLKIKQGNTVNIKKAKWQPMDIQWVQHFGSMKDIPRGYLVIDDPNKIEVFQSDHPVIYHPFSIMEYESADTKLYDFVYVRADSKAEDIDLKIEKFFEYYRKKDDRNGEYLLNPNVKKPIFEARYMTPLDLQKPSEKAKLKLLYERVKGQHFNNVAIDLLVNDLPKFYQSSRSIITLAENVGINPAILNEDSATTMSAQLISLCIEKEKVELLVDRMLFDYPQIFK</sequence>
<proteinExistence type="predicted"/>
<accession>A0A7W7IXI2</accession>
<evidence type="ECO:0000313" key="1">
    <source>
        <dbReference type="EMBL" id="MBB4802108.1"/>
    </source>
</evidence>
<evidence type="ECO:0000313" key="2">
    <source>
        <dbReference type="Proteomes" id="UP000561681"/>
    </source>
</evidence>
<protein>
    <submittedName>
        <fullName evidence="1">Uncharacterized protein</fullName>
    </submittedName>
</protein>
<dbReference type="EMBL" id="JACHLD010000003">
    <property type="protein sequence ID" value="MBB4802108.1"/>
    <property type="molecule type" value="Genomic_DNA"/>
</dbReference>
<dbReference type="AlphaFoldDB" id="A0A7W7IXI2"/>
<name>A0A7W7IXI2_9FLAO</name>
<gene>
    <name evidence="1" type="ORF">HNP37_002181</name>
</gene>
<comment type="caution">
    <text evidence="1">The sequence shown here is derived from an EMBL/GenBank/DDBJ whole genome shotgun (WGS) entry which is preliminary data.</text>
</comment>